<dbReference type="EMBL" id="PGGS01001105">
    <property type="protein sequence ID" value="PNH00896.1"/>
    <property type="molecule type" value="Genomic_DNA"/>
</dbReference>
<dbReference type="GO" id="GO:0000139">
    <property type="term" value="C:Golgi membrane"/>
    <property type="evidence" value="ECO:0007669"/>
    <property type="project" value="UniProtKB-SubCell"/>
</dbReference>
<evidence type="ECO:0000313" key="5">
    <source>
        <dbReference type="EMBL" id="PNH00896.1"/>
    </source>
</evidence>
<feature type="domain" description="Exostosin GT47" evidence="4">
    <location>
        <begin position="150"/>
        <end position="269"/>
    </location>
</feature>
<dbReference type="InterPro" id="IPR004263">
    <property type="entry name" value="Exostosin"/>
</dbReference>
<evidence type="ECO:0000256" key="3">
    <source>
        <dbReference type="ARBA" id="ARBA00023034"/>
    </source>
</evidence>
<sequence length="323" mass="37220">WLPHPTKLRVYVYELPEAISFRKPWHDVPFAASIRQPPSDRHQLLVHFAQAGRHSRGGQPGQLVHSHEDSAFEAASREFDRLVVPEGGPDNERLRFRGFPAYSLESIRMEREPCFRPEQDVAIPNYLERGWLGHLLDAYQYENGSLGIAQHKRRERPYLLYFNGYTKPDMAYSGGVRQGFLAMFGNMTRPDVIINKGGGAQQMLQARFCLCPLGYGWGIRVTQALHTGCVPVLVQDHVYPAFWDLVPYEQFSVRINRHNLHRIFDLLEAITPEQLEDLQQGLAKWHKHFVWHTDVGGLAYNNTVSSLHRRLTHMWTALFRAAS</sequence>
<evidence type="ECO:0000259" key="4">
    <source>
        <dbReference type="Pfam" id="PF03016"/>
    </source>
</evidence>
<comment type="caution">
    <text evidence="5">The sequence shown here is derived from an EMBL/GenBank/DDBJ whole genome shotgun (WGS) entry which is preliminary data.</text>
</comment>
<dbReference type="Pfam" id="PF03016">
    <property type="entry name" value="Exostosin_GT47"/>
    <property type="match status" value="1"/>
</dbReference>
<dbReference type="InterPro" id="IPR040911">
    <property type="entry name" value="Exostosin_GT47"/>
</dbReference>
<keyword evidence="6" id="KW-1185">Reference proteome</keyword>
<reference evidence="5 6" key="1">
    <citation type="journal article" date="2017" name="Mol. Biol. Evol.">
        <title>The 4-celled Tetrabaena socialis nuclear genome reveals the essential components for genetic control of cell number at the origin of multicellularity in the volvocine lineage.</title>
        <authorList>
            <person name="Featherston J."/>
            <person name="Arakaki Y."/>
            <person name="Hanschen E.R."/>
            <person name="Ferris P.J."/>
            <person name="Michod R.E."/>
            <person name="Olson B.J.S.C."/>
            <person name="Nozaki H."/>
            <person name="Durand P.M."/>
        </authorList>
    </citation>
    <scope>NUCLEOTIDE SEQUENCE [LARGE SCALE GENOMIC DNA]</scope>
    <source>
        <strain evidence="5 6">NIES-571</strain>
    </source>
</reference>
<evidence type="ECO:0000256" key="1">
    <source>
        <dbReference type="ARBA" id="ARBA00004323"/>
    </source>
</evidence>
<feature type="non-terminal residue" evidence="5">
    <location>
        <position position="1"/>
    </location>
</feature>
<dbReference type="PANTHER" id="PTHR11062:SF376">
    <property type="entry name" value="EXOSTOSIN FAMILY PROTEIN"/>
    <property type="match status" value="1"/>
</dbReference>
<keyword evidence="5" id="KW-0808">Transferase</keyword>
<dbReference type="OrthoDB" id="1924787at2759"/>
<proteinExistence type="inferred from homology"/>
<organism evidence="5 6">
    <name type="scientific">Tetrabaena socialis</name>
    <dbReference type="NCBI Taxonomy" id="47790"/>
    <lineage>
        <taxon>Eukaryota</taxon>
        <taxon>Viridiplantae</taxon>
        <taxon>Chlorophyta</taxon>
        <taxon>core chlorophytes</taxon>
        <taxon>Chlorophyceae</taxon>
        <taxon>CS clade</taxon>
        <taxon>Chlamydomonadales</taxon>
        <taxon>Tetrabaenaceae</taxon>
        <taxon>Tetrabaena</taxon>
    </lineage>
</organism>
<dbReference type="Proteomes" id="UP000236333">
    <property type="component" value="Unassembled WGS sequence"/>
</dbReference>
<name>A0A2J7ZKV1_9CHLO</name>
<dbReference type="AlphaFoldDB" id="A0A2J7ZKV1"/>
<comment type="subcellular location">
    <subcellularLocation>
        <location evidence="1">Golgi apparatus membrane</location>
        <topology evidence="1">Single-pass type II membrane protein</topology>
    </subcellularLocation>
</comment>
<protein>
    <submittedName>
        <fullName evidence="5">Putative glycosyltransferase</fullName>
    </submittedName>
</protein>
<keyword evidence="3" id="KW-0333">Golgi apparatus</keyword>
<comment type="similarity">
    <text evidence="2">Belongs to the glycosyltransferase 47 family.</text>
</comment>
<gene>
    <name evidence="5" type="ORF">TSOC_013253</name>
</gene>
<evidence type="ECO:0000256" key="2">
    <source>
        <dbReference type="ARBA" id="ARBA00010271"/>
    </source>
</evidence>
<dbReference type="GO" id="GO:0016757">
    <property type="term" value="F:glycosyltransferase activity"/>
    <property type="evidence" value="ECO:0007669"/>
    <property type="project" value="InterPro"/>
</dbReference>
<evidence type="ECO:0000313" key="6">
    <source>
        <dbReference type="Proteomes" id="UP000236333"/>
    </source>
</evidence>
<accession>A0A2J7ZKV1</accession>
<dbReference type="PANTHER" id="PTHR11062">
    <property type="entry name" value="EXOSTOSIN HEPARAN SULFATE GLYCOSYLTRANSFERASE -RELATED"/>
    <property type="match status" value="1"/>
</dbReference>